<dbReference type="PANTHER" id="PTHR43689:SF8">
    <property type="entry name" value="ALPHA_BETA-HYDROLASES SUPERFAMILY PROTEIN"/>
    <property type="match status" value="1"/>
</dbReference>
<evidence type="ECO:0000259" key="3">
    <source>
        <dbReference type="Pfam" id="PF00561"/>
    </source>
</evidence>
<dbReference type="SUPFAM" id="SSF53474">
    <property type="entry name" value="alpha/beta-Hydrolases"/>
    <property type="match status" value="1"/>
</dbReference>
<comment type="similarity">
    <text evidence="1">Belongs to the peptidase S33 family.</text>
</comment>
<dbReference type="Proteomes" id="UP000005262">
    <property type="component" value="Chromosome"/>
</dbReference>
<dbReference type="Pfam" id="PF00561">
    <property type="entry name" value="Abhydrolase_1"/>
    <property type="match status" value="1"/>
</dbReference>
<dbReference type="Gene3D" id="3.40.50.1820">
    <property type="entry name" value="alpha/beta hydrolase"/>
    <property type="match status" value="1"/>
</dbReference>
<feature type="domain" description="AB hydrolase-1" evidence="3">
    <location>
        <begin position="58"/>
        <end position="323"/>
    </location>
</feature>
<dbReference type="OrthoDB" id="53505at2"/>
<keyword evidence="5" id="KW-1185">Reference proteome</keyword>
<dbReference type="AlphaFoldDB" id="J7IXD5"/>
<name>J7IXD5_DESMD</name>
<reference evidence="5" key="2">
    <citation type="submission" date="2012-08" db="EMBL/GenBank/DDBJ databases">
        <title>Finished genome of Desulfosporosinus meridiei DSM 13257.</title>
        <authorList>
            <person name="Huntemann M."/>
            <person name="Wei C.-L."/>
            <person name="Han J."/>
            <person name="Detter J.C."/>
            <person name="Han C."/>
            <person name="Davenport K."/>
            <person name="Daligault H."/>
            <person name="Erkkila T."/>
            <person name="Gu W."/>
            <person name="Munk A.C.C."/>
            <person name="Teshima H."/>
            <person name="Xu Y."/>
            <person name="Chain P."/>
            <person name="Tapia R."/>
            <person name="Chen A."/>
            <person name="Krypides N."/>
            <person name="Mavromatis K."/>
            <person name="Markowitz V."/>
            <person name="Szeto E."/>
            <person name="Ivanova N."/>
            <person name="Mikhailova N."/>
            <person name="Ovchinnikova G."/>
            <person name="Pagani I."/>
            <person name="Pati A."/>
            <person name="Goodwin L."/>
            <person name="Peters L."/>
            <person name="Pitluck S."/>
            <person name="Woyke T."/>
            <person name="Pester M."/>
            <person name="Spring S."/>
            <person name="Ollivier B."/>
            <person name="Rattei T."/>
            <person name="Klenk H.-P."/>
            <person name="Wagner M."/>
            <person name="Loy A."/>
        </authorList>
    </citation>
    <scope>NUCLEOTIDE SEQUENCE [LARGE SCALE GENOMIC DNA]</scope>
    <source>
        <strain evidence="5">ATCC BAA-275 / DSM 13257 / NCIMB 13706 / S10</strain>
    </source>
</reference>
<protein>
    <submittedName>
        <fullName evidence="4">Putative hydrolase or acyltransferase of alpha/beta superfamily</fullName>
    </submittedName>
</protein>
<organism evidence="4 5">
    <name type="scientific">Desulfosporosinus meridiei (strain ATCC BAA-275 / DSM 13257 / KCTC 12902 / NCIMB 13706 / S10)</name>
    <dbReference type="NCBI Taxonomy" id="768704"/>
    <lineage>
        <taxon>Bacteria</taxon>
        <taxon>Bacillati</taxon>
        <taxon>Bacillota</taxon>
        <taxon>Clostridia</taxon>
        <taxon>Eubacteriales</taxon>
        <taxon>Desulfitobacteriaceae</taxon>
        <taxon>Desulfosporosinus</taxon>
    </lineage>
</organism>
<dbReference type="GO" id="GO:0006508">
    <property type="term" value="P:proteolysis"/>
    <property type="evidence" value="ECO:0007669"/>
    <property type="project" value="InterPro"/>
</dbReference>
<reference evidence="4 5" key="1">
    <citation type="journal article" date="2012" name="J. Bacteriol.">
        <title>Complete genome sequences of Desulfosporosinus orientis DSM765T, Desulfosporosinus youngiae DSM17734T, Desulfosporosinus meridiei DSM13257T, and Desulfosporosinus acidiphilus DSM22704T.</title>
        <authorList>
            <person name="Pester M."/>
            <person name="Brambilla E."/>
            <person name="Alazard D."/>
            <person name="Rattei T."/>
            <person name="Weinmaier T."/>
            <person name="Han J."/>
            <person name="Lucas S."/>
            <person name="Lapidus A."/>
            <person name="Cheng J.F."/>
            <person name="Goodwin L."/>
            <person name="Pitluck S."/>
            <person name="Peters L."/>
            <person name="Ovchinnikova G."/>
            <person name="Teshima H."/>
            <person name="Detter J.C."/>
            <person name="Han C.S."/>
            <person name="Tapia R."/>
            <person name="Land M.L."/>
            <person name="Hauser L."/>
            <person name="Kyrpides N.C."/>
            <person name="Ivanova N.N."/>
            <person name="Pagani I."/>
            <person name="Huntmann M."/>
            <person name="Wei C.L."/>
            <person name="Davenport K.W."/>
            <person name="Daligault H."/>
            <person name="Chain P.S."/>
            <person name="Chen A."/>
            <person name="Mavromatis K."/>
            <person name="Markowitz V."/>
            <person name="Szeto E."/>
            <person name="Mikhailova N."/>
            <person name="Pati A."/>
            <person name="Wagner M."/>
            <person name="Woyke T."/>
            <person name="Ollivier B."/>
            <person name="Klenk H.P."/>
            <person name="Spring S."/>
            <person name="Loy A."/>
        </authorList>
    </citation>
    <scope>NUCLEOTIDE SEQUENCE [LARGE SCALE GENOMIC DNA]</scope>
    <source>
        <strain evidence="5">ATCC BAA-275 / DSM 13257 / NCIMB 13706 / S10</strain>
    </source>
</reference>
<dbReference type="InterPro" id="IPR002410">
    <property type="entry name" value="Peptidase_S33"/>
</dbReference>
<dbReference type="PANTHER" id="PTHR43689">
    <property type="entry name" value="HYDROLASE"/>
    <property type="match status" value="1"/>
</dbReference>
<keyword evidence="4" id="KW-0012">Acyltransferase</keyword>
<dbReference type="GO" id="GO:0004177">
    <property type="term" value="F:aminopeptidase activity"/>
    <property type="evidence" value="ECO:0007669"/>
    <property type="project" value="UniProtKB-EC"/>
</dbReference>
<sequence>MERKFGKILLAILVIGLLFPTWTPSIRGHENSINILKQIEINGSKHQVMIRGYDKRNPIVIFVHGGPGCPEIPYVKKYQESLEQNFTIVQYDQRGAGKSYHFFEDYTNLSVSLLVDDLIALTDYINKEYGPEKVILVGHSFGTIVGIKAADRAPEKYLCYIGIGQVGDFWTGELEALEYCLRQATDQKDFVDVKRIEGCRENIINHSESFKRNFVWKYGGAVRLINEKKDILAGLLLNPEYNLLDAVRYVVGLGVSDNLLWKEIKESNIPLEVPELVIPCYFIAGKFDYLTPIENARSYYNSILAPKKGFVVFDQSAHFPQFEQNEDFAKLLNEINRDLQKDIYEHKDKNM</sequence>
<proteinExistence type="inferred from homology"/>
<dbReference type="KEGG" id="dmi:Desmer_2903"/>
<dbReference type="HOGENOM" id="CLU_049285_1_1_9"/>
<evidence type="ECO:0000313" key="4">
    <source>
        <dbReference type="EMBL" id="AFQ44794.1"/>
    </source>
</evidence>
<dbReference type="GO" id="GO:0016746">
    <property type="term" value="F:acyltransferase activity"/>
    <property type="evidence" value="ECO:0007669"/>
    <property type="project" value="UniProtKB-KW"/>
</dbReference>
<keyword evidence="4" id="KW-0808">Transferase</keyword>
<keyword evidence="2 4" id="KW-0378">Hydrolase</keyword>
<dbReference type="eggNOG" id="COG1506">
    <property type="taxonomic scope" value="Bacteria"/>
</dbReference>
<evidence type="ECO:0000313" key="5">
    <source>
        <dbReference type="Proteomes" id="UP000005262"/>
    </source>
</evidence>
<dbReference type="STRING" id="768704.Desmer_2903"/>
<dbReference type="PRINTS" id="PR00793">
    <property type="entry name" value="PROAMNOPTASE"/>
</dbReference>
<evidence type="ECO:0000256" key="1">
    <source>
        <dbReference type="ARBA" id="ARBA00010088"/>
    </source>
</evidence>
<dbReference type="InterPro" id="IPR000073">
    <property type="entry name" value="AB_hydrolase_1"/>
</dbReference>
<evidence type="ECO:0000256" key="2">
    <source>
        <dbReference type="ARBA" id="ARBA00022801"/>
    </source>
</evidence>
<dbReference type="InterPro" id="IPR029058">
    <property type="entry name" value="AB_hydrolase_fold"/>
</dbReference>
<gene>
    <name evidence="4" type="ordered locus">Desmer_2903</name>
</gene>
<dbReference type="EMBL" id="CP003629">
    <property type="protein sequence ID" value="AFQ44794.1"/>
    <property type="molecule type" value="Genomic_DNA"/>
</dbReference>
<accession>J7IXD5</accession>